<evidence type="ECO:0000256" key="1">
    <source>
        <dbReference type="ARBA" id="ARBA00000493"/>
    </source>
</evidence>
<dbReference type="GO" id="GO:0008311">
    <property type="term" value="F:double-stranded DNA 3'-5' DNA exonuclease activity"/>
    <property type="evidence" value="ECO:0007669"/>
    <property type="project" value="UniProtKB-EC"/>
</dbReference>
<keyword evidence="14" id="KW-1185">Reference proteome</keyword>
<accession>A0A3B1KE89</accession>
<reference evidence="13" key="4">
    <citation type="submission" date="2025-09" db="UniProtKB">
        <authorList>
            <consortium name="Ensembl"/>
        </authorList>
    </citation>
    <scope>IDENTIFICATION</scope>
</reference>
<dbReference type="GO" id="GO:0008081">
    <property type="term" value="F:phosphoric diester hydrolase activity"/>
    <property type="evidence" value="ECO:0007669"/>
    <property type="project" value="TreeGrafter"/>
</dbReference>
<dbReference type="PANTHER" id="PTHR22748">
    <property type="entry name" value="AP ENDONUCLEASE"/>
    <property type="match status" value="1"/>
</dbReference>
<feature type="binding site" evidence="9">
    <location>
        <position position="85"/>
    </location>
    <ligand>
        <name>Mg(2+)</name>
        <dbReference type="ChEBI" id="CHEBI:18420"/>
        <label>1</label>
    </ligand>
</feature>
<keyword evidence="9" id="KW-0464">Manganese</keyword>
<evidence type="ECO:0000256" key="11">
    <source>
        <dbReference type="SAM" id="MobiDB-lite"/>
    </source>
</evidence>
<dbReference type="SUPFAM" id="SSF56219">
    <property type="entry name" value="DNase I-like"/>
    <property type="match status" value="1"/>
</dbReference>
<dbReference type="InterPro" id="IPR005135">
    <property type="entry name" value="Endo/exonuclease/phosphatase"/>
</dbReference>
<evidence type="ECO:0000256" key="9">
    <source>
        <dbReference type="PIRSR" id="PIRSR604808-2"/>
    </source>
</evidence>
<comment type="similarity">
    <text evidence="2">Belongs to the DNA repair enzymes AP/ExoA family.</text>
</comment>
<dbReference type="GO" id="GO:0046872">
    <property type="term" value="F:metal ion binding"/>
    <property type="evidence" value="ECO:0007669"/>
    <property type="project" value="UniProtKB-KW"/>
</dbReference>
<reference evidence="14" key="1">
    <citation type="submission" date="2013-03" db="EMBL/GenBank/DDBJ databases">
        <authorList>
            <person name="Jeffery W."/>
            <person name="Warren W."/>
            <person name="Wilson R.K."/>
        </authorList>
    </citation>
    <scope>NUCLEOTIDE SEQUENCE</scope>
    <source>
        <strain evidence="14">female</strain>
    </source>
</reference>
<dbReference type="Pfam" id="PF03372">
    <property type="entry name" value="Exo_endo_phos"/>
    <property type="match status" value="1"/>
</dbReference>
<keyword evidence="6" id="KW-0378">Hydrolase</keyword>
<dbReference type="STRING" id="7994.ENSAMXP00000052365"/>
<dbReference type="GO" id="GO:0003906">
    <property type="term" value="F:DNA-(apurinic or apyrimidinic site) endonuclease activity"/>
    <property type="evidence" value="ECO:0007669"/>
    <property type="project" value="TreeGrafter"/>
</dbReference>
<organism evidence="13 14">
    <name type="scientific">Astyanax mexicanus</name>
    <name type="common">Blind cave fish</name>
    <name type="synonym">Astyanax fasciatus mexicanus</name>
    <dbReference type="NCBI Taxonomy" id="7994"/>
    <lineage>
        <taxon>Eukaryota</taxon>
        <taxon>Metazoa</taxon>
        <taxon>Chordata</taxon>
        <taxon>Craniata</taxon>
        <taxon>Vertebrata</taxon>
        <taxon>Euteleostomi</taxon>
        <taxon>Actinopterygii</taxon>
        <taxon>Neopterygii</taxon>
        <taxon>Teleostei</taxon>
        <taxon>Ostariophysi</taxon>
        <taxon>Characiformes</taxon>
        <taxon>Characoidei</taxon>
        <taxon>Acestrorhamphidae</taxon>
        <taxon>Acestrorhamphinae</taxon>
        <taxon>Astyanax</taxon>
    </lineage>
</organism>
<dbReference type="AlphaFoldDB" id="A0A3B1KE89"/>
<reference evidence="13" key="3">
    <citation type="submission" date="2025-08" db="UniProtKB">
        <authorList>
            <consortium name="Ensembl"/>
        </authorList>
    </citation>
    <scope>IDENTIFICATION</scope>
</reference>
<comment type="catalytic activity">
    <reaction evidence="1">
        <text>Exonucleolytic cleavage in the 3'- to 5'-direction to yield nucleoside 5'-phosphates.</text>
        <dbReference type="EC" id="3.1.11.2"/>
    </reaction>
</comment>
<comment type="cofactor">
    <cofactor evidence="9">
        <name>Mg(2+)</name>
        <dbReference type="ChEBI" id="CHEBI:18420"/>
    </cofactor>
    <cofactor evidence="9">
        <name>Mn(2+)</name>
        <dbReference type="ChEBI" id="CHEBI:29035"/>
    </cofactor>
    <text evidence="9">Probably binds two magnesium or manganese ions per subunit.</text>
</comment>
<evidence type="ECO:0000256" key="6">
    <source>
        <dbReference type="ARBA" id="ARBA00022801"/>
    </source>
</evidence>
<dbReference type="Ensembl" id="ENSAMXT00000046789.1">
    <property type="protein sequence ID" value="ENSAMXP00000052365.1"/>
    <property type="gene ID" value="ENSAMXG00000040050.1"/>
</dbReference>
<proteinExistence type="inferred from homology"/>
<evidence type="ECO:0000313" key="13">
    <source>
        <dbReference type="Ensembl" id="ENSAMXP00000052365.1"/>
    </source>
</evidence>
<keyword evidence="8" id="KW-0234">DNA repair</keyword>
<dbReference type="GO" id="GO:0005634">
    <property type="term" value="C:nucleus"/>
    <property type="evidence" value="ECO:0007669"/>
    <property type="project" value="TreeGrafter"/>
</dbReference>
<keyword evidence="7 9" id="KW-0460">Magnesium</keyword>
<feature type="site" description="Important for catalytic activity" evidence="10">
    <location>
        <position position="248"/>
    </location>
</feature>
<reference evidence="14" key="2">
    <citation type="journal article" date="2014" name="Nat. Commun.">
        <title>The cavefish genome reveals candidate genes for eye loss.</title>
        <authorList>
            <person name="McGaugh S.E."/>
            <person name="Gross J.B."/>
            <person name="Aken B."/>
            <person name="Blin M."/>
            <person name="Borowsky R."/>
            <person name="Chalopin D."/>
            <person name="Hinaux H."/>
            <person name="Jeffery W.R."/>
            <person name="Keene A."/>
            <person name="Ma L."/>
            <person name="Minx P."/>
            <person name="Murphy D."/>
            <person name="O'Quin K.E."/>
            <person name="Retaux S."/>
            <person name="Rohner N."/>
            <person name="Searle S.M."/>
            <person name="Stahl B.A."/>
            <person name="Tabin C."/>
            <person name="Volff J.N."/>
            <person name="Yoshizawa M."/>
            <person name="Warren W.C."/>
        </authorList>
    </citation>
    <scope>NUCLEOTIDE SEQUENCE [LARGE SCALE GENOMIC DNA]</scope>
    <source>
        <strain evidence="14">female</strain>
    </source>
</reference>
<sequence length="270" mass="31204">MEFNRKRDSDSMKFKRRDVKMQKREYSEGPLTRQKQASSTTPAGCMCKPLKIFTSNVRGIKLIKNRVDKLNKLAALNPDILFIQELRLNHIEQIKEAQQLWKIGKSVISIGSDLADGVGILFNTYNLEIIKRRDIIPGRLLVLDCNLKGQKLRLINVYTSSDRSKKIQLFRKLPELLCSGHDIILAGDFNTVTEENDREASTHFKLSKEGKILKEICDEFEMKDSFRVMYPDSFGFTRYDNKTKTRIDRIYVSKQANLNDYKTVTPGSEE</sequence>
<dbReference type="InParanoid" id="A0A3B1KE89"/>
<evidence type="ECO:0000259" key="12">
    <source>
        <dbReference type="Pfam" id="PF03372"/>
    </source>
</evidence>
<evidence type="ECO:0000256" key="5">
    <source>
        <dbReference type="ARBA" id="ARBA00022763"/>
    </source>
</evidence>
<feature type="binding site" evidence="9">
    <location>
        <position position="188"/>
    </location>
    <ligand>
        <name>Mg(2+)</name>
        <dbReference type="ChEBI" id="CHEBI:18420"/>
        <label>1</label>
    </ligand>
</feature>
<dbReference type="GeneTree" id="ENSGT00990000203914"/>
<dbReference type="InterPro" id="IPR004808">
    <property type="entry name" value="AP_endonuc_1"/>
</dbReference>
<evidence type="ECO:0000313" key="14">
    <source>
        <dbReference type="Proteomes" id="UP000018467"/>
    </source>
</evidence>
<dbReference type="PANTHER" id="PTHR22748:SF26">
    <property type="entry name" value="ENDONUCLEASE_EXONUCLEASE_PHOSPHATASE DOMAIN-CONTAINING PROTEIN"/>
    <property type="match status" value="1"/>
</dbReference>
<dbReference type="InterPro" id="IPR036691">
    <property type="entry name" value="Endo/exonu/phosph_ase_sf"/>
</dbReference>
<feature type="compositionally biased region" description="Basic and acidic residues" evidence="11">
    <location>
        <begin position="1"/>
        <end position="27"/>
    </location>
</feature>
<evidence type="ECO:0000256" key="10">
    <source>
        <dbReference type="PIRSR" id="PIRSR604808-3"/>
    </source>
</evidence>
<feature type="region of interest" description="Disordered" evidence="11">
    <location>
        <begin position="1"/>
        <end position="41"/>
    </location>
</feature>
<keyword evidence="5" id="KW-0227">DNA damage</keyword>
<evidence type="ECO:0000256" key="8">
    <source>
        <dbReference type="ARBA" id="ARBA00023204"/>
    </source>
</evidence>
<feature type="domain" description="Endonuclease/exonuclease/phosphatase" evidence="12">
    <location>
        <begin position="72"/>
        <end position="266"/>
    </location>
</feature>
<name>A0A3B1KE89_ASTMX</name>
<feature type="binding site" evidence="9">
    <location>
        <position position="56"/>
    </location>
    <ligand>
        <name>Mg(2+)</name>
        <dbReference type="ChEBI" id="CHEBI:18420"/>
        <label>1</label>
    </ligand>
</feature>
<dbReference type="Proteomes" id="UP000018467">
    <property type="component" value="Unassembled WGS sequence"/>
</dbReference>
<dbReference type="Gene3D" id="3.60.10.10">
    <property type="entry name" value="Endonuclease/exonuclease/phosphatase"/>
    <property type="match status" value="1"/>
</dbReference>
<feature type="binding site" evidence="9">
    <location>
        <position position="190"/>
    </location>
    <ligand>
        <name>Mg(2+)</name>
        <dbReference type="ChEBI" id="CHEBI:18420"/>
        <label>1</label>
    </ligand>
</feature>
<evidence type="ECO:0000256" key="4">
    <source>
        <dbReference type="ARBA" id="ARBA00022723"/>
    </source>
</evidence>
<evidence type="ECO:0000256" key="3">
    <source>
        <dbReference type="ARBA" id="ARBA00012115"/>
    </source>
</evidence>
<feature type="site" description="Transition state stabilizer" evidence="10">
    <location>
        <position position="190"/>
    </location>
</feature>
<protein>
    <recommendedName>
        <fullName evidence="3">exodeoxyribonuclease III</fullName>
        <ecNumber evidence="3">3.1.11.2</ecNumber>
    </recommendedName>
</protein>
<evidence type="ECO:0000256" key="7">
    <source>
        <dbReference type="ARBA" id="ARBA00022842"/>
    </source>
</evidence>
<keyword evidence="4 9" id="KW-0479">Metal-binding</keyword>
<dbReference type="EC" id="3.1.11.2" evidence="3"/>
<evidence type="ECO:0000256" key="2">
    <source>
        <dbReference type="ARBA" id="ARBA00007092"/>
    </source>
</evidence>
<dbReference type="GO" id="GO:0006284">
    <property type="term" value="P:base-excision repair"/>
    <property type="evidence" value="ECO:0007669"/>
    <property type="project" value="TreeGrafter"/>
</dbReference>
<dbReference type="CDD" id="cd09076">
    <property type="entry name" value="L1-EN"/>
    <property type="match status" value="1"/>
</dbReference>